<dbReference type="Proteomes" id="UP000606776">
    <property type="component" value="Unassembled WGS sequence"/>
</dbReference>
<dbReference type="GO" id="GO:0008483">
    <property type="term" value="F:transaminase activity"/>
    <property type="evidence" value="ECO:0007669"/>
    <property type="project" value="UniProtKB-KW"/>
</dbReference>
<keyword evidence="1" id="KW-0032">Aminotransferase</keyword>
<dbReference type="Pfam" id="PF01041">
    <property type="entry name" value="DegT_DnrJ_EryC1"/>
    <property type="match status" value="1"/>
</dbReference>
<keyword evidence="1" id="KW-0808">Transferase</keyword>
<sequence>VTGDWDLKEIVEFAQKHDLWLIEDNCDALGSLYQGQKTGTFRHIATVSFYPAHHITMGEGGAVLSNDPKLKKIVESFRDWGRSCWRVPGVDNT</sequence>
<dbReference type="PANTHER" id="PTHR30244">
    <property type="entry name" value="TRANSAMINASE"/>
    <property type="match status" value="1"/>
</dbReference>
<protein>
    <submittedName>
        <fullName evidence="1">DegT/DnrJ/EryC1/StrS family aminotransferase</fullName>
    </submittedName>
</protein>
<feature type="non-terminal residue" evidence="1">
    <location>
        <position position="1"/>
    </location>
</feature>
<name>A0ABR9VJ35_9CYAN</name>
<gene>
    <name evidence="1" type="ORF">IQ227_21540</name>
</gene>
<dbReference type="EMBL" id="JADEWB010000182">
    <property type="protein sequence ID" value="MBE9238533.1"/>
    <property type="molecule type" value="Genomic_DNA"/>
</dbReference>
<dbReference type="InterPro" id="IPR015424">
    <property type="entry name" value="PyrdxlP-dep_Trfase"/>
</dbReference>
<comment type="caution">
    <text evidence="1">The sequence shown here is derived from an EMBL/GenBank/DDBJ whole genome shotgun (WGS) entry which is preliminary data.</text>
</comment>
<proteinExistence type="predicted"/>
<dbReference type="RefSeq" id="WP_193943985.1">
    <property type="nucleotide sequence ID" value="NZ_JADEWB010000182.1"/>
</dbReference>
<keyword evidence="2" id="KW-1185">Reference proteome</keyword>
<dbReference type="Gene3D" id="3.40.640.10">
    <property type="entry name" value="Type I PLP-dependent aspartate aminotransferase-like (Major domain)"/>
    <property type="match status" value="1"/>
</dbReference>
<dbReference type="InterPro" id="IPR015421">
    <property type="entry name" value="PyrdxlP-dep_Trfase_major"/>
</dbReference>
<accession>A0ABR9VJ35</accession>
<evidence type="ECO:0000313" key="1">
    <source>
        <dbReference type="EMBL" id="MBE9238533.1"/>
    </source>
</evidence>
<dbReference type="SUPFAM" id="SSF53383">
    <property type="entry name" value="PLP-dependent transferases"/>
    <property type="match status" value="1"/>
</dbReference>
<organism evidence="1 2">
    <name type="scientific">Sphaerospermopsis aphanizomenoides LEGE 00250</name>
    <dbReference type="NCBI Taxonomy" id="2777972"/>
    <lineage>
        <taxon>Bacteria</taxon>
        <taxon>Bacillati</taxon>
        <taxon>Cyanobacteriota</taxon>
        <taxon>Cyanophyceae</taxon>
        <taxon>Nostocales</taxon>
        <taxon>Aphanizomenonaceae</taxon>
        <taxon>Sphaerospermopsis</taxon>
        <taxon>Sphaerospermopsis aphanizomenoides</taxon>
    </lineage>
</organism>
<evidence type="ECO:0000313" key="2">
    <source>
        <dbReference type="Proteomes" id="UP000606776"/>
    </source>
</evidence>
<reference evidence="1 2" key="1">
    <citation type="submission" date="2020-10" db="EMBL/GenBank/DDBJ databases">
        <authorList>
            <person name="Castelo-Branco R."/>
            <person name="Eusebio N."/>
            <person name="Adriana R."/>
            <person name="Vieira A."/>
            <person name="Brugerolle De Fraissinette N."/>
            <person name="Rezende De Castro R."/>
            <person name="Schneider M.P."/>
            <person name="Vasconcelos V."/>
            <person name="Leao P.N."/>
        </authorList>
    </citation>
    <scope>NUCLEOTIDE SEQUENCE [LARGE SCALE GENOMIC DNA]</scope>
    <source>
        <strain evidence="1 2">LEGE 00250</strain>
    </source>
</reference>
<dbReference type="PANTHER" id="PTHR30244:SF34">
    <property type="entry name" value="DTDP-4-AMINO-4,6-DIDEOXYGALACTOSE TRANSAMINASE"/>
    <property type="match status" value="1"/>
</dbReference>
<dbReference type="InterPro" id="IPR000653">
    <property type="entry name" value="DegT/StrS_aminotransferase"/>
</dbReference>